<dbReference type="EMBL" id="JASJOU010000020">
    <property type="protein sequence ID" value="MDJ1506125.1"/>
    <property type="molecule type" value="Genomic_DNA"/>
</dbReference>
<organism evidence="2 3">
    <name type="scientific">Xanthocytophaga agilis</name>
    <dbReference type="NCBI Taxonomy" id="3048010"/>
    <lineage>
        <taxon>Bacteria</taxon>
        <taxon>Pseudomonadati</taxon>
        <taxon>Bacteroidota</taxon>
        <taxon>Cytophagia</taxon>
        <taxon>Cytophagales</taxon>
        <taxon>Rhodocytophagaceae</taxon>
        <taxon>Xanthocytophaga</taxon>
    </lineage>
</organism>
<sequence>MNSKETEDKISLRELVDSISILADKKDVHAQVQLFSENATSETYVNGKPFLKLKGRIEMEKGFAKFLKNVEIVYHFNGQQQVTIQGNSATGTCYCLITMIGTEDGKKIQTTIGAVYQDTYIRENNRWLINERIGNFEWQEKHKINP</sequence>
<dbReference type="Gene3D" id="3.10.450.50">
    <property type="match status" value="1"/>
</dbReference>
<evidence type="ECO:0000313" key="2">
    <source>
        <dbReference type="EMBL" id="MDJ1506125.1"/>
    </source>
</evidence>
<name>A0AAE3RCU4_9BACT</name>
<dbReference type="InterPro" id="IPR037401">
    <property type="entry name" value="SnoaL-like"/>
</dbReference>
<dbReference type="Proteomes" id="UP001232063">
    <property type="component" value="Unassembled WGS sequence"/>
</dbReference>
<reference evidence="2" key="1">
    <citation type="submission" date="2023-05" db="EMBL/GenBank/DDBJ databases">
        <authorList>
            <person name="Zhang X."/>
        </authorList>
    </citation>
    <scope>NUCLEOTIDE SEQUENCE</scope>
    <source>
        <strain evidence="2">BD1B2-1</strain>
    </source>
</reference>
<evidence type="ECO:0000259" key="1">
    <source>
        <dbReference type="Pfam" id="PF13577"/>
    </source>
</evidence>
<protein>
    <submittedName>
        <fullName evidence="2">Nuclear transport factor 2 family protein</fullName>
    </submittedName>
</protein>
<gene>
    <name evidence="2" type="ORF">QNI22_36030</name>
</gene>
<proteinExistence type="predicted"/>
<dbReference type="Pfam" id="PF13577">
    <property type="entry name" value="SnoaL_4"/>
    <property type="match status" value="1"/>
</dbReference>
<accession>A0AAE3RCU4</accession>
<dbReference type="RefSeq" id="WP_314518877.1">
    <property type="nucleotide sequence ID" value="NZ_JASJOU010000020.1"/>
</dbReference>
<dbReference type="SUPFAM" id="SSF54427">
    <property type="entry name" value="NTF2-like"/>
    <property type="match status" value="1"/>
</dbReference>
<comment type="caution">
    <text evidence="2">The sequence shown here is derived from an EMBL/GenBank/DDBJ whole genome shotgun (WGS) entry which is preliminary data.</text>
</comment>
<keyword evidence="3" id="KW-1185">Reference proteome</keyword>
<feature type="domain" description="SnoaL-like" evidence="1">
    <location>
        <begin position="5"/>
        <end position="132"/>
    </location>
</feature>
<dbReference type="AlphaFoldDB" id="A0AAE3RCU4"/>
<evidence type="ECO:0000313" key="3">
    <source>
        <dbReference type="Proteomes" id="UP001232063"/>
    </source>
</evidence>
<dbReference type="InterPro" id="IPR032710">
    <property type="entry name" value="NTF2-like_dom_sf"/>
</dbReference>